<dbReference type="Gene3D" id="2.130.10.10">
    <property type="entry name" value="YVTN repeat-like/Quinoprotein amine dehydrogenase"/>
    <property type="match status" value="1"/>
</dbReference>
<keyword evidence="4" id="KW-1185">Reference proteome</keyword>
<dbReference type="AlphaFoldDB" id="A0A8H5AS03"/>
<protein>
    <recommendedName>
        <fullName evidence="5">Transcription factor IIIC 90kDa subunit N-terminal domain-containing protein</fullName>
    </recommendedName>
</protein>
<dbReference type="OrthoDB" id="421374at2759"/>
<dbReference type="GO" id="GO:0006384">
    <property type="term" value="P:transcription initiation at RNA polymerase III promoter"/>
    <property type="evidence" value="ECO:0007669"/>
    <property type="project" value="InterPro"/>
</dbReference>
<accession>A0A8H5AS03</accession>
<dbReference type="GO" id="GO:0004402">
    <property type="term" value="F:histone acetyltransferase activity"/>
    <property type="evidence" value="ECO:0007669"/>
    <property type="project" value="InterPro"/>
</dbReference>
<organism evidence="3 4">
    <name type="scientific">Psilocybe cf. subviscida</name>
    <dbReference type="NCBI Taxonomy" id="2480587"/>
    <lineage>
        <taxon>Eukaryota</taxon>
        <taxon>Fungi</taxon>
        <taxon>Dikarya</taxon>
        <taxon>Basidiomycota</taxon>
        <taxon>Agaricomycotina</taxon>
        <taxon>Agaricomycetes</taxon>
        <taxon>Agaricomycetidae</taxon>
        <taxon>Agaricales</taxon>
        <taxon>Agaricineae</taxon>
        <taxon>Strophariaceae</taxon>
        <taxon>Psilocybe</taxon>
    </lineage>
</organism>
<evidence type="ECO:0000259" key="2">
    <source>
        <dbReference type="Pfam" id="PF12660"/>
    </source>
</evidence>
<name>A0A8H5AS03_9AGAR</name>
<comment type="caution">
    <text evidence="3">The sequence shown here is derived from an EMBL/GenBank/DDBJ whole genome shotgun (WGS) entry which is preliminary data.</text>
</comment>
<dbReference type="SUPFAM" id="SSF50978">
    <property type="entry name" value="WD40 repeat-like"/>
    <property type="match status" value="1"/>
</dbReference>
<dbReference type="InterPro" id="IPR044230">
    <property type="entry name" value="GTF3C4"/>
</dbReference>
<dbReference type="InterPro" id="IPR024764">
    <property type="entry name" value="TFIIIC_Znf"/>
</dbReference>
<feature type="domain" description="Transcription factor IIIC 90kDa subunit N-terminal" evidence="1">
    <location>
        <begin position="25"/>
        <end position="239"/>
    </location>
</feature>
<evidence type="ECO:0000259" key="1">
    <source>
        <dbReference type="Pfam" id="PF12657"/>
    </source>
</evidence>
<dbReference type="InterPro" id="IPR036322">
    <property type="entry name" value="WD40_repeat_dom_sf"/>
</dbReference>
<dbReference type="InterPro" id="IPR015943">
    <property type="entry name" value="WD40/YVTN_repeat-like_dom_sf"/>
</dbReference>
<dbReference type="Pfam" id="PF12657">
    <property type="entry name" value="TFIIIC_delta"/>
    <property type="match status" value="1"/>
</dbReference>
<dbReference type="GO" id="GO:0000127">
    <property type="term" value="C:transcription factor TFIIIC complex"/>
    <property type="evidence" value="ECO:0007669"/>
    <property type="project" value="InterPro"/>
</dbReference>
<feature type="domain" description="Transcription factor IIIC putative zinc-finger" evidence="2">
    <location>
        <begin position="768"/>
        <end position="859"/>
    </location>
</feature>
<evidence type="ECO:0000313" key="4">
    <source>
        <dbReference type="Proteomes" id="UP000567179"/>
    </source>
</evidence>
<dbReference type="PANTHER" id="PTHR15496:SF2">
    <property type="entry name" value="GENERAL TRANSCRIPTION FACTOR 3C POLYPEPTIDE 4"/>
    <property type="match status" value="1"/>
</dbReference>
<dbReference type="PANTHER" id="PTHR15496">
    <property type="entry name" value="GENERAL TRANSCRIPTION FACTOR 3C POLYPEPTIDE 4 FAMILY"/>
    <property type="match status" value="1"/>
</dbReference>
<dbReference type="EMBL" id="JAACJJ010000058">
    <property type="protein sequence ID" value="KAF5309828.1"/>
    <property type="molecule type" value="Genomic_DNA"/>
</dbReference>
<evidence type="ECO:0000313" key="3">
    <source>
        <dbReference type="EMBL" id="KAF5309828.1"/>
    </source>
</evidence>
<dbReference type="Pfam" id="PF12660">
    <property type="entry name" value="zf-TFIIIC"/>
    <property type="match status" value="1"/>
</dbReference>
<reference evidence="3 4" key="1">
    <citation type="journal article" date="2020" name="ISME J.">
        <title>Uncovering the hidden diversity of litter-decomposition mechanisms in mushroom-forming fungi.</title>
        <authorList>
            <person name="Floudas D."/>
            <person name="Bentzer J."/>
            <person name="Ahren D."/>
            <person name="Johansson T."/>
            <person name="Persson P."/>
            <person name="Tunlid A."/>
        </authorList>
    </citation>
    <scope>NUCLEOTIDE SEQUENCE [LARGE SCALE GENOMIC DNA]</scope>
    <source>
        <strain evidence="3 4">CBS 101986</strain>
    </source>
</reference>
<evidence type="ECO:0008006" key="5">
    <source>
        <dbReference type="Google" id="ProtNLM"/>
    </source>
</evidence>
<sequence>MSRPILTALPIPAVASHSSPHCLQWSADGQVAFLTETSVVILTPDHGINFDNESLVRATPARDDGALGWFKTGIQSDPNKSNRDPDIETLHWPDYSQTWGTVSLGSIDFSLIGLAISPSELSPTGHCIFATLSSNMDVMLWAARTNYLKGKWEQIFALTPFLLNRLAPGAPEEACSTAAVLQAQITTIAWTPQADFGFEPTPRLDGSLLVLGSRAGYLTFLRYAHGAAPEIISTLSVSDYWITHTAFTGWKPITPGKCEGLLAYATSRGAVGLVKITQTAAAVKGARTYGPTYTITAQFAPEKTPVYGAEARAGVTALQWAFMPGRTPILITCIPGLVNLWSARSLQDVKYWTGHRVLRIQPQKEKMYIGCSPFHPVSGLAVLLPHQQQDDDDDGDGALVVTLADGSFHVVAGLATDPAWKAEAPVHVEVLGDPEADVDLGADADGDPDADGDADMDMDMDMDTDADPDAGLDMLNSTDLSHISREVFTAAEAARPKTAKEEQRRGNLDRADMGAVAAARAYDGAGCFMWIYDASRPSDFSYKHDAKHSSMFVVAQMWDGVDDDGLLRTLEALLADAKAGSGLAPLHVLRPLLIHLRDRSRLARLHARLLQILRMQAPTDNAAKVVAPPTWDGGALSEGFRQQFRASLATSLFGWDDLLSLRMRLSLADFAWKLSSSEDRQAECGVVAQGLLGSISHRILRTLIRYLQSVVKLLTPKEVPFVSRIIVQSLLPGCPEDLREEGNQLSLAIQPFLTSTSTGGADASAGIVSQLNETCPACGVEVPLQDITTAVCANGHTWPRCSVTTFILATASPRTCVGCSRKAFLPPSAKKTLPPIAQGWVVEDLLEAVQRCLFCNNGFVSIL</sequence>
<dbReference type="Proteomes" id="UP000567179">
    <property type="component" value="Unassembled WGS sequence"/>
</dbReference>
<proteinExistence type="predicted"/>
<gene>
    <name evidence="3" type="ORF">D9619_010322</name>
</gene>
<dbReference type="InterPro" id="IPR024761">
    <property type="entry name" value="TFIIIC_delta_N"/>
</dbReference>